<evidence type="ECO:0000256" key="4">
    <source>
        <dbReference type="ARBA" id="ARBA00022692"/>
    </source>
</evidence>
<evidence type="ECO:0000313" key="12">
    <source>
        <dbReference type="EMBL" id="KAF9592450.1"/>
    </source>
</evidence>
<comment type="subcellular location">
    <subcellularLocation>
        <location evidence="1">Endoplasmic reticulum membrane</location>
        <topology evidence="1">Multi-pass membrane protein</topology>
    </subcellularLocation>
</comment>
<protein>
    <recommendedName>
        <fullName evidence="14">Transmembrane protein 214-A</fullName>
    </recommendedName>
</protein>
<evidence type="ECO:0000256" key="7">
    <source>
        <dbReference type="ARBA" id="ARBA00022989"/>
    </source>
</evidence>
<proteinExistence type="inferred from homology"/>
<dbReference type="InterPro" id="IPR019308">
    <property type="entry name" value="TMEM214"/>
</dbReference>
<evidence type="ECO:0000256" key="8">
    <source>
        <dbReference type="ARBA" id="ARBA00023136"/>
    </source>
</evidence>
<comment type="function">
    <text evidence="10">Critical mediator, in cooperation with CASP4, of endoplasmic reticulum-stress induced apoptosis. Required or the activation of CASP4 following endoplasmic reticulum stress.</text>
</comment>
<sequence length="581" mass="64610">MDEQLLFEGEQQAIAMSNADHGWQKVVYPKRHKKTPSTKPDSNTDLEKIQTNGNKSNVFSSVEQHAEERRRRNIEAQKKALAELELEYPKSKLRNEDDGDFDSDYEEENVAVVEEKKVKKPKVKKIKVTVAEAALKIDALDLSAFLIDVSASYESQQDIQLMRFADYFGRAFSAVKNAEFPWTKMFKESPVAKLADVPLNDVPEDVLKTSSDWINKRSSEALGSFVLWSLDTIVADLASQQVATKGSKKVVQQGHSKAQVAIFVVLAMVLRRKPDVLINLLPTLREDPKYQGQDKLPVILWVIAQASQGDLAVGMYSWVHNLFPVVSGRSCNTQSRDLILQLLERILSAPKARSILLNGAVRKGERLVPPSALELLMRATFPASSARIKATERFEAAYPILKELALAGSPGSKAMKQVTLQIFSFAVKAAGEGVPDLSKEATSISIWCLTQNPDCYKQWDKIYLENVEASVSLLKKLSEEWKDLSAKSGSLDPLRETIKSFRQKNESHLSKGEDNGHQASFRAADKYCKVLLGRLSRSNGCMKSVLFGVVAVAVGTYVMSSNMESLDWNKLAVLFSSSGSF</sequence>
<keyword evidence="8" id="KW-0472">Membrane</keyword>
<reference evidence="12 13" key="1">
    <citation type="submission" date="2020-10" db="EMBL/GenBank/DDBJ databases">
        <title>The Coptis chinensis genome and diversification of protoberbering-type alkaloids.</title>
        <authorList>
            <person name="Wang B."/>
            <person name="Shu S."/>
            <person name="Song C."/>
            <person name="Liu Y."/>
        </authorList>
    </citation>
    <scope>NUCLEOTIDE SEQUENCE [LARGE SCALE GENOMIC DNA]</scope>
    <source>
        <strain evidence="12">HL-2020</strain>
        <tissue evidence="12">Leaf</tissue>
    </source>
</reference>
<dbReference type="PANTHER" id="PTHR13448:SF0">
    <property type="entry name" value="TRANSMEMBRANE PROTEIN 214"/>
    <property type="match status" value="1"/>
</dbReference>
<organism evidence="12 13">
    <name type="scientific">Coptis chinensis</name>
    <dbReference type="NCBI Taxonomy" id="261450"/>
    <lineage>
        <taxon>Eukaryota</taxon>
        <taxon>Viridiplantae</taxon>
        <taxon>Streptophyta</taxon>
        <taxon>Embryophyta</taxon>
        <taxon>Tracheophyta</taxon>
        <taxon>Spermatophyta</taxon>
        <taxon>Magnoliopsida</taxon>
        <taxon>Ranunculales</taxon>
        <taxon>Ranunculaceae</taxon>
        <taxon>Coptidoideae</taxon>
        <taxon>Coptis</taxon>
    </lineage>
</organism>
<evidence type="ECO:0000256" key="6">
    <source>
        <dbReference type="ARBA" id="ARBA00022824"/>
    </source>
</evidence>
<keyword evidence="9" id="KW-0325">Glycoprotein</keyword>
<dbReference type="PANTHER" id="PTHR13448">
    <property type="entry name" value="TRANSMEMBRANE PROTEIN 214"/>
    <property type="match status" value="1"/>
</dbReference>
<keyword evidence="6" id="KW-0256">Endoplasmic reticulum</keyword>
<evidence type="ECO:0008006" key="14">
    <source>
        <dbReference type="Google" id="ProtNLM"/>
    </source>
</evidence>
<gene>
    <name evidence="12" type="ORF">IFM89_014940</name>
</gene>
<keyword evidence="4" id="KW-0812">Transmembrane</keyword>
<dbReference type="GO" id="GO:0005794">
    <property type="term" value="C:Golgi apparatus"/>
    <property type="evidence" value="ECO:0007669"/>
    <property type="project" value="TreeGrafter"/>
</dbReference>
<feature type="region of interest" description="Disordered" evidence="11">
    <location>
        <begin position="28"/>
        <end position="72"/>
    </location>
</feature>
<dbReference type="Pfam" id="PF10151">
    <property type="entry name" value="TMEM214"/>
    <property type="match status" value="1"/>
</dbReference>
<dbReference type="OrthoDB" id="10022292at2759"/>
<evidence type="ECO:0000256" key="5">
    <source>
        <dbReference type="ARBA" id="ARBA00022703"/>
    </source>
</evidence>
<keyword evidence="13" id="KW-1185">Reference proteome</keyword>
<keyword evidence="5" id="KW-0053">Apoptosis</keyword>
<evidence type="ECO:0000256" key="11">
    <source>
        <dbReference type="SAM" id="MobiDB-lite"/>
    </source>
</evidence>
<evidence type="ECO:0000256" key="1">
    <source>
        <dbReference type="ARBA" id="ARBA00004477"/>
    </source>
</evidence>
<evidence type="ECO:0000256" key="10">
    <source>
        <dbReference type="ARBA" id="ARBA00024938"/>
    </source>
</evidence>
<dbReference type="Proteomes" id="UP000631114">
    <property type="component" value="Unassembled WGS sequence"/>
</dbReference>
<feature type="compositionally biased region" description="Polar residues" evidence="11">
    <location>
        <begin position="37"/>
        <end position="63"/>
    </location>
</feature>
<name>A0A835LF64_9MAGN</name>
<dbReference type="AlphaFoldDB" id="A0A835LF64"/>
<comment type="similarity">
    <text evidence="2">Belongs to the TMEM214 family.</text>
</comment>
<comment type="subunit">
    <text evidence="3">Constitutively interacts with CASP4; required for the localization of procaspase 4 to the ER.</text>
</comment>
<keyword evidence="7" id="KW-1133">Transmembrane helix</keyword>
<accession>A0A835LF64</accession>
<evidence type="ECO:0000313" key="13">
    <source>
        <dbReference type="Proteomes" id="UP000631114"/>
    </source>
</evidence>
<evidence type="ECO:0000256" key="3">
    <source>
        <dbReference type="ARBA" id="ARBA00011720"/>
    </source>
</evidence>
<evidence type="ECO:0000256" key="2">
    <source>
        <dbReference type="ARBA" id="ARBA00007984"/>
    </source>
</evidence>
<evidence type="ECO:0000256" key="9">
    <source>
        <dbReference type="ARBA" id="ARBA00023180"/>
    </source>
</evidence>
<comment type="caution">
    <text evidence="12">The sequence shown here is derived from an EMBL/GenBank/DDBJ whole genome shotgun (WGS) entry which is preliminary data.</text>
</comment>
<dbReference type="GO" id="GO:0005789">
    <property type="term" value="C:endoplasmic reticulum membrane"/>
    <property type="evidence" value="ECO:0007669"/>
    <property type="project" value="UniProtKB-SubCell"/>
</dbReference>
<dbReference type="EMBL" id="JADFTS010000008">
    <property type="protein sequence ID" value="KAF9592450.1"/>
    <property type="molecule type" value="Genomic_DNA"/>
</dbReference>